<dbReference type="GO" id="GO:0016020">
    <property type="term" value="C:membrane"/>
    <property type="evidence" value="ECO:0007669"/>
    <property type="project" value="UniProtKB-SubCell"/>
</dbReference>
<keyword evidence="8" id="KW-1185">Reference proteome</keyword>
<evidence type="ECO:0000256" key="4">
    <source>
        <dbReference type="ARBA" id="ARBA00023136"/>
    </source>
</evidence>
<feature type="domain" description="Integral membrane bound transporter" evidence="6">
    <location>
        <begin position="30"/>
        <end position="152"/>
    </location>
</feature>
<dbReference type="AlphaFoldDB" id="A0A368K4Q3"/>
<dbReference type="EMBL" id="QOZG01000004">
    <property type="protein sequence ID" value="RCS23625.1"/>
    <property type="molecule type" value="Genomic_DNA"/>
</dbReference>
<dbReference type="InterPro" id="IPR049453">
    <property type="entry name" value="Memb_transporter_dom"/>
</dbReference>
<evidence type="ECO:0000313" key="8">
    <source>
        <dbReference type="Proteomes" id="UP000253420"/>
    </source>
</evidence>
<comment type="caution">
    <text evidence="7">The sequence shown here is derived from an EMBL/GenBank/DDBJ whole genome shotgun (WGS) entry which is preliminary data.</text>
</comment>
<accession>A0A368K4Q3</accession>
<gene>
    <name evidence="7" type="ORF">DUT91_09985</name>
</gene>
<dbReference type="RefSeq" id="WP_114440266.1">
    <property type="nucleotide sequence ID" value="NZ_QOZG01000004.1"/>
</dbReference>
<organism evidence="7 8">
    <name type="scientific">Phyllobacterium salinisoli</name>
    <dbReference type="NCBI Taxonomy" id="1899321"/>
    <lineage>
        <taxon>Bacteria</taxon>
        <taxon>Pseudomonadati</taxon>
        <taxon>Pseudomonadota</taxon>
        <taxon>Alphaproteobacteria</taxon>
        <taxon>Hyphomicrobiales</taxon>
        <taxon>Phyllobacteriaceae</taxon>
        <taxon>Phyllobacterium</taxon>
    </lineage>
</organism>
<reference evidence="7 8" key="1">
    <citation type="submission" date="2018-07" db="EMBL/GenBank/DDBJ databases">
        <title>The draft genome of Phyllobacterium salinisoli.</title>
        <authorList>
            <person name="Liu L."/>
            <person name="Li L."/>
            <person name="Zhang X."/>
            <person name="Liang L."/>
        </authorList>
    </citation>
    <scope>NUCLEOTIDE SEQUENCE [LARGE SCALE GENOMIC DNA]</scope>
    <source>
        <strain evidence="7 8">LLAN61</strain>
    </source>
</reference>
<keyword evidence="2 5" id="KW-0812">Transmembrane</keyword>
<feature type="transmembrane region" description="Helical" evidence="5">
    <location>
        <begin position="12"/>
        <end position="33"/>
    </location>
</feature>
<evidence type="ECO:0000256" key="2">
    <source>
        <dbReference type="ARBA" id="ARBA00022692"/>
    </source>
</evidence>
<name>A0A368K4Q3_9HYPH</name>
<keyword evidence="3 5" id="KW-1133">Transmembrane helix</keyword>
<protein>
    <submittedName>
        <fullName evidence="7">FUSC family protein</fullName>
    </submittedName>
</protein>
<feature type="transmembrane region" description="Helical" evidence="5">
    <location>
        <begin position="89"/>
        <end position="107"/>
    </location>
</feature>
<comment type="subcellular location">
    <subcellularLocation>
        <location evidence="1">Membrane</location>
        <topology evidence="1">Multi-pass membrane protein</topology>
    </subcellularLocation>
</comment>
<keyword evidence="4 5" id="KW-0472">Membrane</keyword>
<dbReference type="Pfam" id="PF13515">
    <property type="entry name" value="FUSC_2"/>
    <property type="match status" value="1"/>
</dbReference>
<dbReference type="Proteomes" id="UP000253420">
    <property type="component" value="Unassembled WGS sequence"/>
</dbReference>
<feature type="transmembrane region" description="Helical" evidence="5">
    <location>
        <begin position="64"/>
        <end position="83"/>
    </location>
</feature>
<evidence type="ECO:0000256" key="1">
    <source>
        <dbReference type="ARBA" id="ARBA00004141"/>
    </source>
</evidence>
<sequence length="171" mass="18387">MIAHPLDRFKKALVYASKMLLGAAICWYGLLAMGVADPVWGVITVLIVSDPDVATALDLAKVRTINTAVGCTVGLATMLIFGYSPEASLVAIALTVISIMMIDHYPANWRLAPATVFIVMDAGRLAATQHQEISYAMMRMLEIAVGCGVALALARLYTYLAGRKPRETDVT</sequence>
<evidence type="ECO:0000256" key="3">
    <source>
        <dbReference type="ARBA" id="ARBA00022989"/>
    </source>
</evidence>
<proteinExistence type="predicted"/>
<feature type="transmembrane region" description="Helical" evidence="5">
    <location>
        <begin position="140"/>
        <end position="160"/>
    </location>
</feature>
<evidence type="ECO:0000259" key="6">
    <source>
        <dbReference type="Pfam" id="PF13515"/>
    </source>
</evidence>
<evidence type="ECO:0000313" key="7">
    <source>
        <dbReference type="EMBL" id="RCS23625.1"/>
    </source>
</evidence>
<evidence type="ECO:0000256" key="5">
    <source>
        <dbReference type="SAM" id="Phobius"/>
    </source>
</evidence>
<dbReference type="OrthoDB" id="8447972at2"/>